<evidence type="ECO:0000256" key="3">
    <source>
        <dbReference type="PROSITE-ProRule" id="PRU00169"/>
    </source>
</evidence>
<dbReference type="SMART" id="SM00421">
    <property type="entry name" value="HTH_LUXR"/>
    <property type="match status" value="1"/>
</dbReference>
<dbReference type="Gene3D" id="3.40.50.2300">
    <property type="match status" value="1"/>
</dbReference>
<organism evidence="6 7">
    <name type="scientific">Vibrio maritimus</name>
    <dbReference type="NCBI Taxonomy" id="990268"/>
    <lineage>
        <taxon>Bacteria</taxon>
        <taxon>Pseudomonadati</taxon>
        <taxon>Pseudomonadota</taxon>
        <taxon>Gammaproteobacteria</taxon>
        <taxon>Vibrionales</taxon>
        <taxon>Vibrionaceae</taxon>
        <taxon>Vibrio</taxon>
    </lineage>
</organism>
<dbReference type="Pfam" id="PF00072">
    <property type="entry name" value="Response_reg"/>
    <property type="match status" value="1"/>
</dbReference>
<protein>
    <submittedName>
        <fullName evidence="6">Transcriptional regulator of fimbriae expression FimZ LuxR/UhpA family</fullName>
    </submittedName>
</protein>
<sequence length="239" mass="26882">MLYPNSKDCLIVDNYPIVRESIAKIVTSIDDMNLVHQTASIQTALNLVKTGNIELIILDVNLAEADGFELMRRAYAAGYKGKAIFVSSYGYPVYSETAYKLGANGYISKSEDTALIRDAIAGVMRGYNLFKTDYKQRSRNIVLSQRETVVFNYLKKGYTNKQISEFLSLSAKTISTYKSRILDKYEANSIVELLHTQDVVQTQPDAPIANLAPMLKRQLQCSSASFIFSFWARTPNIKQ</sequence>
<comment type="caution">
    <text evidence="6">The sequence shown here is derived from an EMBL/GenBank/DDBJ whole genome shotgun (WGS) entry which is preliminary data.</text>
</comment>
<keyword evidence="1 3" id="KW-0597">Phosphoprotein</keyword>
<dbReference type="InterPro" id="IPR011006">
    <property type="entry name" value="CheY-like_superfamily"/>
</dbReference>
<name>A0A090RR46_9VIBR</name>
<dbReference type="CDD" id="cd06170">
    <property type="entry name" value="LuxR_C_like"/>
    <property type="match status" value="1"/>
</dbReference>
<dbReference type="PROSITE" id="PS50043">
    <property type="entry name" value="HTH_LUXR_2"/>
    <property type="match status" value="1"/>
</dbReference>
<dbReference type="InterPro" id="IPR051015">
    <property type="entry name" value="EvgA-like"/>
</dbReference>
<dbReference type="GO" id="GO:0000160">
    <property type="term" value="P:phosphorelay signal transduction system"/>
    <property type="evidence" value="ECO:0007669"/>
    <property type="project" value="InterPro"/>
</dbReference>
<dbReference type="InterPro" id="IPR001789">
    <property type="entry name" value="Sig_transdc_resp-reg_receiver"/>
</dbReference>
<dbReference type="STRING" id="990268.JCM19235_5532"/>
<reference evidence="6 7" key="1">
    <citation type="submission" date="2014-09" db="EMBL/GenBank/DDBJ databases">
        <title>Vibrio maritimus JCM 19235. (C45) whole genome shotgun sequence.</title>
        <authorList>
            <person name="Sawabe T."/>
            <person name="Meirelles P."/>
            <person name="Nakanishi M."/>
            <person name="Sayaka M."/>
            <person name="Hattori M."/>
            <person name="Ohkuma M."/>
        </authorList>
    </citation>
    <scope>NUCLEOTIDE SEQUENCE [LARGE SCALE GENOMIC DNA]</scope>
    <source>
        <strain evidence="7">JCM19235</strain>
    </source>
</reference>
<keyword evidence="2" id="KW-0238">DNA-binding</keyword>
<evidence type="ECO:0000313" key="6">
    <source>
        <dbReference type="EMBL" id="GAL16983.1"/>
    </source>
</evidence>
<evidence type="ECO:0000313" key="7">
    <source>
        <dbReference type="Proteomes" id="UP000029228"/>
    </source>
</evidence>
<feature type="domain" description="Response regulatory" evidence="5">
    <location>
        <begin position="8"/>
        <end position="124"/>
    </location>
</feature>
<dbReference type="SMART" id="SM00448">
    <property type="entry name" value="REC"/>
    <property type="match status" value="1"/>
</dbReference>
<dbReference type="Pfam" id="PF00196">
    <property type="entry name" value="GerE"/>
    <property type="match status" value="1"/>
</dbReference>
<dbReference type="GO" id="GO:0003677">
    <property type="term" value="F:DNA binding"/>
    <property type="evidence" value="ECO:0007669"/>
    <property type="project" value="UniProtKB-KW"/>
</dbReference>
<evidence type="ECO:0000256" key="1">
    <source>
        <dbReference type="ARBA" id="ARBA00022553"/>
    </source>
</evidence>
<feature type="domain" description="HTH luxR-type" evidence="4">
    <location>
        <begin position="136"/>
        <end position="201"/>
    </location>
</feature>
<dbReference type="PANTHER" id="PTHR45566:SF1">
    <property type="entry name" value="HTH-TYPE TRANSCRIPTIONAL REGULATOR YHJB-RELATED"/>
    <property type="match status" value="1"/>
</dbReference>
<dbReference type="GO" id="GO:0006355">
    <property type="term" value="P:regulation of DNA-templated transcription"/>
    <property type="evidence" value="ECO:0007669"/>
    <property type="project" value="InterPro"/>
</dbReference>
<evidence type="ECO:0000256" key="2">
    <source>
        <dbReference type="ARBA" id="ARBA00023125"/>
    </source>
</evidence>
<dbReference type="AlphaFoldDB" id="A0A090RR46"/>
<proteinExistence type="predicted"/>
<dbReference type="InterPro" id="IPR000792">
    <property type="entry name" value="Tscrpt_reg_LuxR_C"/>
</dbReference>
<accession>A0A090RR46</accession>
<evidence type="ECO:0000259" key="4">
    <source>
        <dbReference type="PROSITE" id="PS50043"/>
    </source>
</evidence>
<keyword evidence="7" id="KW-1185">Reference proteome</keyword>
<feature type="modified residue" description="4-aspartylphosphate" evidence="3">
    <location>
        <position position="59"/>
    </location>
</feature>
<dbReference type="InterPro" id="IPR016032">
    <property type="entry name" value="Sig_transdc_resp-reg_C-effctor"/>
</dbReference>
<dbReference type="EMBL" id="BBMR01000001">
    <property type="protein sequence ID" value="GAL16983.1"/>
    <property type="molecule type" value="Genomic_DNA"/>
</dbReference>
<dbReference type="PROSITE" id="PS00622">
    <property type="entry name" value="HTH_LUXR_1"/>
    <property type="match status" value="1"/>
</dbReference>
<dbReference type="PRINTS" id="PR00038">
    <property type="entry name" value="HTHLUXR"/>
</dbReference>
<dbReference type="InterPro" id="IPR058245">
    <property type="entry name" value="NreC/VraR/RcsB-like_REC"/>
</dbReference>
<gene>
    <name evidence="6" type="ORF">JCM19235_5532</name>
</gene>
<dbReference type="OrthoDB" id="9796655at2"/>
<evidence type="ECO:0000259" key="5">
    <source>
        <dbReference type="PROSITE" id="PS50110"/>
    </source>
</evidence>
<dbReference type="SUPFAM" id="SSF46894">
    <property type="entry name" value="C-terminal effector domain of the bipartite response regulators"/>
    <property type="match status" value="1"/>
</dbReference>
<dbReference type="CDD" id="cd17535">
    <property type="entry name" value="REC_NarL-like"/>
    <property type="match status" value="1"/>
</dbReference>
<dbReference type="Proteomes" id="UP000029228">
    <property type="component" value="Unassembled WGS sequence"/>
</dbReference>
<dbReference type="PANTHER" id="PTHR45566">
    <property type="entry name" value="HTH-TYPE TRANSCRIPTIONAL REGULATOR YHJB-RELATED"/>
    <property type="match status" value="1"/>
</dbReference>
<dbReference type="SUPFAM" id="SSF52172">
    <property type="entry name" value="CheY-like"/>
    <property type="match status" value="1"/>
</dbReference>
<dbReference type="PROSITE" id="PS50110">
    <property type="entry name" value="RESPONSE_REGULATORY"/>
    <property type="match status" value="1"/>
</dbReference>